<dbReference type="GeneID" id="63738847"/>
<feature type="compositionally biased region" description="Low complexity" evidence="1">
    <location>
        <begin position="181"/>
        <end position="190"/>
    </location>
</feature>
<feature type="region of interest" description="Disordered" evidence="1">
    <location>
        <begin position="1"/>
        <end position="22"/>
    </location>
</feature>
<sequence length="190" mass="21132">MAQDIDESQNLGPKDRLLYGGDGWPTQPSVRLRCSGWMHPCSSRAADESEMKHDVDGDVWTRRLAGSYAIIAFRQSGAAESLSREERKRKPPAPRFRRLGLGFPSSDSRFISPADWSPLSLFLPTTIPPLWCCRPSSSDQHVQRESHATGQLSQQAGSPMHWNLLIGTECRPAPTPPHGPQPQHLLPLYA</sequence>
<protein>
    <submittedName>
        <fullName evidence="2">Uncharacterized protein</fullName>
    </submittedName>
</protein>
<proteinExistence type="predicted"/>
<dbReference type="RefSeq" id="XP_040679069.1">
    <property type="nucleotide sequence ID" value="XM_040823190.1"/>
</dbReference>
<evidence type="ECO:0000313" key="2">
    <source>
        <dbReference type="EMBL" id="KHN98003.1"/>
    </source>
</evidence>
<feature type="region of interest" description="Disordered" evidence="1">
    <location>
        <begin position="167"/>
        <end position="190"/>
    </location>
</feature>
<name>A0A0B2WVA2_METAS</name>
<dbReference type="EMBL" id="AZHE01000009">
    <property type="protein sequence ID" value="KHN98003.1"/>
    <property type="molecule type" value="Genomic_DNA"/>
</dbReference>
<dbReference type="HOGENOM" id="CLU_1428311_0_0_1"/>
<accession>A0A0B2WVA2</accession>
<comment type="caution">
    <text evidence="2">The sequence shown here is derived from an EMBL/GenBank/DDBJ whole genome shotgun (WGS) entry which is preliminary data.</text>
</comment>
<evidence type="ECO:0000313" key="3">
    <source>
        <dbReference type="Proteomes" id="UP000030816"/>
    </source>
</evidence>
<reference evidence="2 3" key="1">
    <citation type="journal article" date="2014" name="Proc. Natl. Acad. Sci. U.S.A.">
        <title>Trajectory and genomic determinants of fungal-pathogen speciation and host adaptation.</title>
        <authorList>
            <person name="Hu X."/>
            <person name="Xiao G."/>
            <person name="Zheng P."/>
            <person name="Shang Y."/>
            <person name="Su Y."/>
            <person name="Zhang X."/>
            <person name="Liu X."/>
            <person name="Zhan S."/>
            <person name="St Leger R.J."/>
            <person name="Wang C."/>
        </authorList>
    </citation>
    <scope>NUCLEOTIDE SEQUENCE [LARGE SCALE GENOMIC DNA]</scope>
    <source>
        <strain evidence="2 3">ARSEF 1941</strain>
    </source>
</reference>
<organism evidence="2 3">
    <name type="scientific">Metarhizium album (strain ARSEF 1941)</name>
    <dbReference type="NCBI Taxonomy" id="1081103"/>
    <lineage>
        <taxon>Eukaryota</taxon>
        <taxon>Fungi</taxon>
        <taxon>Dikarya</taxon>
        <taxon>Ascomycota</taxon>
        <taxon>Pezizomycotina</taxon>
        <taxon>Sordariomycetes</taxon>
        <taxon>Hypocreomycetidae</taxon>
        <taxon>Hypocreales</taxon>
        <taxon>Clavicipitaceae</taxon>
        <taxon>Metarhizium</taxon>
    </lineage>
</organism>
<dbReference type="AlphaFoldDB" id="A0A0B2WVA2"/>
<gene>
    <name evidence="2" type="ORF">MAM_04392</name>
</gene>
<dbReference type="Proteomes" id="UP000030816">
    <property type="component" value="Unassembled WGS sequence"/>
</dbReference>
<evidence type="ECO:0000256" key="1">
    <source>
        <dbReference type="SAM" id="MobiDB-lite"/>
    </source>
</evidence>
<keyword evidence="3" id="KW-1185">Reference proteome</keyword>